<dbReference type="FunFam" id="3.40.50.10180:FF:000001">
    <property type="entry name" value="Glycerate kinase"/>
    <property type="match status" value="1"/>
</dbReference>
<dbReference type="Proteomes" id="UP000078287">
    <property type="component" value="Unassembled WGS sequence"/>
</dbReference>
<evidence type="ECO:0000256" key="3">
    <source>
        <dbReference type="ARBA" id="ARBA00022777"/>
    </source>
</evidence>
<evidence type="ECO:0000256" key="1">
    <source>
        <dbReference type="ARBA" id="ARBA00022679"/>
    </source>
</evidence>
<name>A0A178M797_9CHLR</name>
<protein>
    <submittedName>
        <fullName evidence="7">Glycerate kinase</fullName>
    </submittedName>
</protein>
<dbReference type="InterPro" id="IPR007835">
    <property type="entry name" value="MOFRL"/>
</dbReference>
<dbReference type="Pfam" id="PF13660">
    <property type="entry name" value="DUF4147"/>
    <property type="match status" value="1"/>
</dbReference>
<evidence type="ECO:0000256" key="2">
    <source>
        <dbReference type="ARBA" id="ARBA00022741"/>
    </source>
</evidence>
<proteinExistence type="predicted"/>
<dbReference type="AlphaFoldDB" id="A0A178M797"/>
<evidence type="ECO:0000259" key="6">
    <source>
        <dbReference type="Pfam" id="PF13660"/>
    </source>
</evidence>
<dbReference type="FunFam" id="3.40.1480.10:FF:000002">
    <property type="entry name" value="Glycerate kinase"/>
    <property type="match status" value="1"/>
</dbReference>
<dbReference type="OrthoDB" id="9766552at2"/>
<dbReference type="InterPro" id="IPR038614">
    <property type="entry name" value="GK_N_sf"/>
</dbReference>
<dbReference type="GO" id="GO:0008887">
    <property type="term" value="F:glycerate kinase activity"/>
    <property type="evidence" value="ECO:0007669"/>
    <property type="project" value="InterPro"/>
</dbReference>
<dbReference type="PANTHER" id="PTHR12227:SF0">
    <property type="entry name" value="GLYCERATE KINASE"/>
    <property type="match status" value="1"/>
</dbReference>
<gene>
    <name evidence="7" type="ORF">A6A03_16165</name>
</gene>
<dbReference type="EMBL" id="LWQS01000063">
    <property type="protein sequence ID" value="OAN44639.1"/>
    <property type="molecule type" value="Genomic_DNA"/>
</dbReference>
<dbReference type="InterPro" id="IPR039760">
    <property type="entry name" value="MOFRL_protein"/>
</dbReference>
<dbReference type="RefSeq" id="WP_066788907.1">
    <property type="nucleotide sequence ID" value="NZ_LWQS01000063.1"/>
</dbReference>
<feature type="domain" description="MOFRL-associated" evidence="6">
    <location>
        <begin position="19"/>
        <end position="257"/>
    </location>
</feature>
<dbReference type="Pfam" id="PF05161">
    <property type="entry name" value="MOFRL"/>
    <property type="match status" value="1"/>
</dbReference>
<feature type="domain" description="MOFRL" evidence="5">
    <location>
        <begin position="341"/>
        <end position="446"/>
    </location>
</feature>
<keyword evidence="3 7" id="KW-0418">Kinase</keyword>
<dbReference type="PANTHER" id="PTHR12227">
    <property type="entry name" value="GLYCERATE KINASE"/>
    <property type="match status" value="1"/>
</dbReference>
<comment type="caution">
    <text evidence="7">The sequence shown here is derived from an EMBL/GenBank/DDBJ whole genome shotgun (WGS) entry which is preliminary data.</text>
</comment>
<organism evidence="7 8">
    <name type="scientific">Chloroflexus islandicus</name>
    <dbReference type="NCBI Taxonomy" id="1707952"/>
    <lineage>
        <taxon>Bacteria</taxon>
        <taxon>Bacillati</taxon>
        <taxon>Chloroflexota</taxon>
        <taxon>Chloroflexia</taxon>
        <taxon>Chloroflexales</taxon>
        <taxon>Chloroflexineae</taxon>
        <taxon>Chloroflexaceae</taxon>
        <taxon>Chloroflexus</taxon>
    </lineage>
</organism>
<keyword evidence="1" id="KW-0808">Transferase</keyword>
<dbReference type="InterPro" id="IPR025286">
    <property type="entry name" value="MOFRL_assoc_dom"/>
</dbReference>
<dbReference type="Gene3D" id="3.40.1480.10">
    <property type="entry name" value="MOFRL domain"/>
    <property type="match status" value="1"/>
</dbReference>
<keyword evidence="8" id="KW-1185">Reference proteome</keyword>
<evidence type="ECO:0000259" key="5">
    <source>
        <dbReference type="Pfam" id="PF05161"/>
    </source>
</evidence>
<dbReference type="InterPro" id="IPR037035">
    <property type="entry name" value="GK-like_C_sf"/>
</dbReference>
<dbReference type="Gene3D" id="3.40.50.10180">
    <property type="entry name" value="Glycerate kinase, MOFRL-like N-terminal domain"/>
    <property type="match status" value="1"/>
</dbReference>
<keyword evidence="2" id="KW-0547">Nucleotide-binding</keyword>
<keyword evidence="4" id="KW-0067">ATP-binding</keyword>
<evidence type="ECO:0000313" key="7">
    <source>
        <dbReference type="EMBL" id="OAN44639.1"/>
    </source>
</evidence>
<reference evidence="7 8" key="1">
    <citation type="submission" date="2016-04" db="EMBL/GenBank/DDBJ databases">
        <title>Chloroflexus islandicus sp. nov., a thermophilic filamentous anoxygenic phototrophic bacterium from geyser Strokkur (Iceland).</title>
        <authorList>
            <person name="Gaisin V.A."/>
            <person name="Kalashnikov A.M."/>
            <person name="Sukhacheva M.V."/>
            <person name="Grouzdev D.S."/>
            <person name="Ivanov T.M."/>
            <person name="Kuznetsov B."/>
            <person name="Gorlenko V.M."/>
        </authorList>
    </citation>
    <scope>NUCLEOTIDE SEQUENCE [LARGE SCALE GENOMIC DNA]</scope>
    <source>
        <strain evidence="8">isl-2</strain>
    </source>
</reference>
<evidence type="ECO:0000313" key="8">
    <source>
        <dbReference type="Proteomes" id="UP000078287"/>
    </source>
</evidence>
<dbReference type="GO" id="GO:0005737">
    <property type="term" value="C:cytoplasm"/>
    <property type="evidence" value="ECO:0007669"/>
    <property type="project" value="TreeGrafter"/>
</dbReference>
<accession>A0A178M797</accession>
<evidence type="ECO:0000256" key="4">
    <source>
        <dbReference type="ARBA" id="ARBA00022840"/>
    </source>
</evidence>
<dbReference type="STRING" id="1707952.A6A03_16165"/>
<sequence length="453" mass="45837">MSERLFTASLRSAPWGKAVAQVMAAALAAVDPVQATAVSLRREGDWLIAGERRYDLRMFARVWLVGAGKAGAAMAQAAAATLGDRLSGGIVVVKDDGAPLPAIPGVTLVQAAHPTPDERSVVAGQQMADLLAQADERDLVIALISGGGSALLNLPVPGVTLADLQRLTAELLACGAPIGAINTLRKHLDRLKGGGLARLAAPATLITLILSDVVGSPLDVIASGPTVADPTTFADALALLDHYELRDRCPPAILAYLTAGARGEQPETLKPGDPVLAKGQHVLIGSNAQAAQAALAAAQAAGFHALLLTTSLEGEAREVGKVLAAIAREIATNGHPLTRPACVIAGGETTVTLRGTGLGGRNQELALSAALALAGLADAAVIALATDGGDGPTDAAGAVATGATVARARALGLDPLDHLRRNDAYPFFAALDDLLRPGPTGTNVNDLALVVVG</sequence>
<dbReference type="GO" id="GO:0005524">
    <property type="term" value="F:ATP binding"/>
    <property type="evidence" value="ECO:0007669"/>
    <property type="project" value="UniProtKB-KW"/>
</dbReference>
<dbReference type="SUPFAM" id="SSF82544">
    <property type="entry name" value="GckA/TtuD-like"/>
    <property type="match status" value="1"/>
</dbReference>